<accession>A0A2A2GCE2</accession>
<dbReference type="Proteomes" id="UP000218831">
    <property type="component" value="Unassembled WGS sequence"/>
</dbReference>
<protein>
    <recommendedName>
        <fullName evidence="8">Abasic site processing protein</fullName>
        <ecNumber evidence="8">3.4.-.-</ecNumber>
    </recommendedName>
</protein>
<name>A0A2A2GCE2_9BACT</name>
<dbReference type="GO" id="GO:0006508">
    <property type="term" value="P:proteolysis"/>
    <property type="evidence" value="ECO:0007669"/>
    <property type="project" value="UniProtKB-KW"/>
</dbReference>
<dbReference type="InterPro" id="IPR036590">
    <property type="entry name" value="SRAP-like"/>
</dbReference>
<dbReference type="InterPro" id="IPR003738">
    <property type="entry name" value="SRAP"/>
</dbReference>
<evidence type="ECO:0000256" key="6">
    <source>
        <dbReference type="ARBA" id="ARBA00023125"/>
    </source>
</evidence>
<dbReference type="SUPFAM" id="SSF143081">
    <property type="entry name" value="BB1717-like"/>
    <property type="match status" value="1"/>
</dbReference>
<evidence type="ECO:0000256" key="9">
    <source>
        <dbReference type="SAM" id="MobiDB-lite"/>
    </source>
</evidence>
<evidence type="ECO:0000256" key="4">
    <source>
        <dbReference type="ARBA" id="ARBA00022801"/>
    </source>
</evidence>
<keyword evidence="11" id="KW-1185">Reference proteome</keyword>
<dbReference type="EMBL" id="NSKE01000002">
    <property type="protein sequence ID" value="PAU95336.1"/>
    <property type="molecule type" value="Genomic_DNA"/>
</dbReference>
<dbReference type="PANTHER" id="PTHR13604">
    <property type="entry name" value="DC12-RELATED"/>
    <property type="match status" value="1"/>
</dbReference>
<dbReference type="GO" id="GO:0008233">
    <property type="term" value="F:peptidase activity"/>
    <property type="evidence" value="ECO:0007669"/>
    <property type="project" value="UniProtKB-KW"/>
</dbReference>
<keyword evidence="5" id="KW-0190">Covalent protein-DNA linkage</keyword>
<evidence type="ECO:0000256" key="2">
    <source>
        <dbReference type="ARBA" id="ARBA00022670"/>
    </source>
</evidence>
<proteinExistence type="inferred from homology"/>
<keyword evidence="2 8" id="KW-0645">Protease</keyword>
<evidence type="ECO:0000313" key="10">
    <source>
        <dbReference type="EMBL" id="PAU95336.1"/>
    </source>
</evidence>
<dbReference type="PANTHER" id="PTHR13604:SF0">
    <property type="entry name" value="ABASIC SITE PROCESSING PROTEIN HMCES"/>
    <property type="match status" value="1"/>
</dbReference>
<evidence type="ECO:0000256" key="7">
    <source>
        <dbReference type="ARBA" id="ARBA00023239"/>
    </source>
</evidence>
<keyword evidence="3" id="KW-0227">DNA damage</keyword>
<organism evidence="10 11">
    <name type="scientific">Fodinibius salipaludis</name>
    <dbReference type="NCBI Taxonomy" id="2032627"/>
    <lineage>
        <taxon>Bacteria</taxon>
        <taxon>Pseudomonadati</taxon>
        <taxon>Balneolota</taxon>
        <taxon>Balneolia</taxon>
        <taxon>Balneolales</taxon>
        <taxon>Balneolaceae</taxon>
        <taxon>Fodinibius</taxon>
    </lineage>
</organism>
<evidence type="ECO:0000256" key="1">
    <source>
        <dbReference type="ARBA" id="ARBA00008136"/>
    </source>
</evidence>
<dbReference type="Pfam" id="PF02586">
    <property type="entry name" value="SRAP"/>
    <property type="match status" value="1"/>
</dbReference>
<comment type="caution">
    <text evidence="10">The sequence shown here is derived from an EMBL/GenBank/DDBJ whole genome shotgun (WGS) entry which is preliminary data.</text>
</comment>
<gene>
    <name evidence="10" type="ORF">CK503_03840</name>
</gene>
<dbReference type="GO" id="GO:0003697">
    <property type="term" value="F:single-stranded DNA binding"/>
    <property type="evidence" value="ECO:0007669"/>
    <property type="project" value="InterPro"/>
</dbReference>
<comment type="similarity">
    <text evidence="1 8">Belongs to the SOS response-associated peptidase family.</text>
</comment>
<evidence type="ECO:0000313" key="11">
    <source>
        <dbReference type="Proteomes" id="UP000218831"/>
    </source>
</evidence>
<keyword evidence="6" id="KW-0238">DNA-binding</keyword>
<dbReference type="Gene3D" id="3.90.1680.10">
    <property type="entry name" value="SOS response associated peptidase-like"/>
    <property type="match status" value="1"/>
</dbReference>
<feature type="region of interest" description="Disordered" evidence="9">
    <location>
        <begin position="205"/>
        <end position="224"/>
    </location>
</feature>
<evidence type="ECO:0000256" key="8">
    <source>
        <dbReference type="RuleBase" id="RU364100"/>
    </source>
</evidence>
<dbReference type="OrthoDB" id="9782620at2"/>
<dbReference type="RefSeq" id="WP_095605462.1">
    <property type="nucleotide sequence ID" value="NZ_NSKE01000002.1"/>
</dbReference>
<keyword evidence="7" id="KW-0456">Lyase</keyword>
<dbReference type="EC" id="3.4.-.-" evidence="8"/>
<keyword evidence="4 8" id="KW-0378">Hydrolase</keyword>
<sequence length="224" mass="25642">MSDRFVLEASKQEVEQLFGVSTARDDFFKPDYNITPGSLIPVVYEEDGKRKIYTFRWGLIPPDAEEEIEGNDNFVVPVEDLEEDEWLTDCVEQRRCLIPANGFYKWKFSEKKSTPFYIRLLSNQLTAIGGVYSVWESSAGRDVYSCAMLTTEANTLVQPVDDRMPILVHPDDQVQWLGDEELSESELEEVMNGYTMTELAVNRVSEDVNDPENNSPELIQPIPK</sequence>
<dbReference type="GO" id="GO:0016829">
    <property type="term" value="F:lyase activity"/>
    <property type="evidence" value="ECO:0007669"/>
    <property type="project" value="UniProtKB-KW"/>
</dbReference>
<evidence type="ECO:0000256" key="5">
    <source>
        <dbReference type="ARBA" id="ARBA00023124"/>
    </source>
</evidence>
<evidence type="ECO:0000256" key="3">
    <source>
        <dbReference type="ARBA" id="ARBA00022763"/>
    </source>
</evidence>
<dbReference type="GO" id="GO:0106300">
    <property type="term" value="P:protein-DNA covalent cross-linking repair"/>
    <property type="evidence" value="ECO:0007669"/>
    <property type="project" value="InterPro"/>
</dbReference>
<dbReference type="AlphaFoldDB" id="A0A2A2GCE2"/>
<reference evidence="10 11" key="1">
    <citation type="submission" date="2017-08" db="EMBL/GenBank/DDBJ databases">
        <title>Aliifodinibius alkalisoli sp. nov., isolated from saline alkaline soil.</title>
        <authorList>
            <person name="Liu D."/>
            <person name="Zhang G."/>
        </authorList>
    </citation>
    <scope>NUCLEOTIDE SEQUENCE [LARGE SCALE GENOMIC DNA]</scope>
    <source>
        <strain evidence="10 11">WN023</strain>
    </source>
</reference>